<evidence type="ECO:0000313" key="2">
    <source>
        <dbReference type="Proteomes" id="UP000585272"/>
    </source>
</evidence>
<dbReference type="Pfam" id="PF12686">
    <property type="entry name" value="DUF3800"/>
    <property type="match status" value="1"/>
</dbReference>
<dbReference type="AlphaFoldDB" id="A0A840IHX5"/>
<dbReference type="InterPro" id="IPR024524">
    <property type="entry name" value="DUF3800"/>
</dbReference>
<reference evidence="1 2" key="1">
    <citation type="submission" date="2020-08" db="EMBL/GenBank/DDBJ databases">
        <title>Genomic Encyclopedia of Archaeal and Bacterial Type Strains, Phase II (KMG-II): from individual species to whole genera.</title>
        <authorList>
            <person name="Goeker M."/>
        </authorList>
    </citation>
    <scope>NUCLEOTIDE SEQUENCE [LARGE SCALE GENOMIC DNA]</scope>
    <source>
        <strain evidence="1 2">DSM 23288</strain>
    </source>
</reference>
<gene>
    <name evidence="1" type="ORF">BDZ31_003990</name>
</gene>
<dbReference type="Proteomes" id="UP000585272">
    <property type="component" value="Unassembled WGS sequence"/>
</dbReference>
<protein>
    <recommendedName>
        <fullName evidence="3">DUF3800 domain-containing protein</fullName>
    </recommendedName>
</protein>
<evidence type="ECO:0008006" key="3">
    <source>
        <dbReference type="Google" id="ProtNLM"/>
    </source>
</evidence>
<dbReference type="EMBL" id="JACHNU010000007">
    <property type="protein sequence ID" value="MBB4664379.1"/>
    <property type="molecule type" value="Genomic_DNA"/>
</dbReference>
<sequence>MDEAGCTGRLPTASSPIQPVLVIAGIVVAHDRLRGLTSDYLELKRHFFPELAPRSGLALDGVLEEIKGNRLRGSVRSTSRRKRRHAIGVLDTFVSILERHEARILGRVWIKGIGREFRGRPVYTSSIQRICEYHQRYMVEQDSVGIVITDNRKEVLNVPVAHSVFTQKNRIAGDPYGRVVEIPTFAHSQCAVGIQMSDVLCSAMLFPLATYGYCLGHVESIHVSSRYEELKTRFGDRLERLQFRYRDNGRWRGGITVSDAIAQRSSVLLFR</sequence>
<dbReference type="RefSeq" id="WP_221243205.1">
    <property type="nucleotide sequence ID" value="NZ_JACHNU010000007.1"/>
</dbReference>
<keyword evidence="2" id="KW-1185">Reference proteome</keyword>
<organism evidence="1 2">
    <name type="scientific">Conexibacter arvalis</name>
    <dbReference type="NCBI Taxonomy" id="912552"/>
    <lineage>
        <taxon>Bacteria</taxon>
        <taxon>Bacillati</taxon>
        <taxon>Actinomycetota</taxon>
        <taxon>Thermoleophilia</taxon>
        <taxon>Solirubrobacterales</taxon>
        <taxon>Conexibacteraceae</taxon>
        <taxon>Conexibacter</taxon>
    </lineage>
</organism>
<proteinExistence type="predicted"/>
<evidence type="ECO:0000313" key="1">
    <source>
        <dbReference type="EMBL" id="MBB4664379.1"/>
    </source>
</evidence>
<name>A0A840IHX5_9ACTN</name>
<comment type="caution">
    <text evidence="1">The sequence shown here is derived from an EMBL/GenBank/DDBJ whole genome shotgun (WGS) entry which is preliminary data.</text>
</comment>
<accession>A0A840IHX5</accession>